<dbReference type="InterPro" id="IPR025789">
    <property type="entry name" value="DOT1_dom"/>
</dbReference>
<organism evidence="3 4">
    <name type="scientific">Phytophthora lilii</name>
    <dbReference type="NCBI Taxonomy" id="2077276"/>
    <lineage>
        <taxon>Eukaryota</taxon>
        <taxon>Sar</taxon>
        <taxon>Stramenopiles</taxon>
        <taxon>Oomycota</taxon>
        <taxon>Peronosporomycetes</taxon>
        <taxon>Peronosporales</taxon>
        <taxon>Peronosporaceae</taxon>
        <taxon>Phytophthora</taxon>
    </lineage>
</organism>
<dbReference type="AlphaFoldDB" id="A0A9W6XEY4"/>
<dbReference type="Gene3D" id="3.40.50.150">
    <property type="entry name" value="Vaccinia Virus protein VP39"/>
    <property type="match status" value="1"/>
</dbReference>
<dbReference type="Pfam" id="PF08123">
    <property type="entry name" value="DOT1"/>
    <property type="match status" value="1"/>
</dbReference>
<evidence type="ECO:0000313" key="4">
    <source>
        <dbReference type="Proteomes" id="UP001165083"/>
    </source>
</evidence>
<reference evidence="3" key="1">
    <citation type="submission" date="2023-04" db="EMBL/GenBank/DDBJ databases">
        <title>Phytophthora lilii NBRC 32176.</title>
        <authorList>
            <person name="Ichikawa N."/>
            <person name="Sato H."/>
            <person name="Tonouchi N."/>
        </authorList>
    </citation>
    <scope>NUCLEOTIDE SEQUENCE</scope>
    <source>
        <strain evidence="3">NBRC 32176</strain>
    </source>
</reference>
<evidence type="ECO:0000256" key="1">
    <source>
        <dbReference type="SAM" id="MobiDB-lite"/>
    </source>
</evidence>
<dbReference type="GO" id="GO:0031151">
    <property type="term" value="F:histone H3K79 methyltransferase activity"/>
    <property type="evidence" value="ECO:0007669"/>
    <property type="project" value="InterPro"/>
</dbReference>
<protein>
    <submittedName>
        <fullName evidence="3">Unnamed protein product</fullName>
    </submittedName>
</protein>
<accession>A0A9W6XEY4</accession>
<keyword evidence="4" id="KW-1185">Reference proteome</keyword>
<dbReference type="Proteomes" id="UP001165083">
    <property type="component" value="Unassembled WGS sequence"/>
</dbReference>
<dbReference type="OrthoDB" id="128113at2759"/>
<dbReference type="InterPro" id="IPR029063">
    <property type="entry name" value="SAM-dependent_MTases_sf"/>
</dbReference>
<feature type="region of interest" description="Disordered" evidence="1">
    <location>
        <begin position="1"/>
        <end position="29"/>
    </location>
</feature>
<evidence type="ECO:0000313" key="3">
    <source>
        <dbReference type="EMBL" id="GMF37108.1"/>
    </source>
</evidence>
<gene>
    <name evidence="3" type="ORF">Plil01_001565200</name>
</gene>
<evidence type="ECO:0000259" key="2">
    <source>
        <dbReference type="Pfam" id="PF08123"/>
    </source>
</evidence>
<sequence>MCAAILDSSDASQAATNQPGVASSTQQQLLRDTNPAAVALPVVAPPPELPPPTPVKCEAEVELDATRHAATLKAYGVFPPMSPARELLPAEVNRLPDELGGLDKSDLFLDSGSGVGNIVAHVAVGTKAYKAIGIDFRRDILHLGMKMMASSEHFAYFGSAQHWFAKM</sequence>
<dbReference type="SUPFAM" id="SSF53335">
    <property type="entry name" value="S-adenosyl-L-methionine-dependent methyltransferases"/>
    <property type="match status" value="1"/>
</dbReference>
<name>A0A9W6XEY4_9STRA</name>
<comment type="caution">
    <text evidence="3">The sequence shown here is derived from an EMBL/GenBank/DDBJ whole genome shotgun (WGS) entry which is preliminary data.</text>
</comment>
<feature type="domain" description="DOT1" evidence="2">
    <location>
        <begin position="68"/>
        <end position="159"/>
    </location>
</feature>
<dbReference type="EMBL" id="BSXW01001483">
    <property type="protein sequence ID" value="GMF37108.1"/>
    <property type="molecule type" value="Genomic_DNA"/>
</dbReference>
<feature type="compositionally biased region" description="Polar residues" evidence="1">
    <location>
        <begin position="9"/>
        <end position="29"/>
    </location>
</feature>
<proteinExistence type="predicted"/>